<dbReference type="EMBL" id="JAUEPR010000176">
    <property type="protein sequence ID" value="KAK0460344.1"/>
    <property type="molecule type" value="Genomic_DNA"/>
</dbReference>
<protein>
    <submittedName>
        <fullName evidence="2">Uncharacterized protein</fullName>
    </submittedName>
</protein>
<keyword evidence="3" id="KW-1185">Reference proteome</keyword>
<gene>
    <name evidence="2" type="ORF">IW261DRAFT_1428989</name>
</gene>
<sequence length="281" mass="31930">MIGNHEKEEKKGAQQAVHVVWERVTDRDLELSGHELRVTTHLSFLLAITFILPALYHYASASIFSQQEIETSQQEYEASSKNSKPLSKNSKPTSSSKHAKSKMTFTQQSKPILWKKESAPARQPLAPVTRPQVPLPPLESEDEDIEEVMKESEDEEEASEAEVKGKQRERGYGYKSEDEDENDDEDEDNNDNDNNENDYGTKAQSGGKRHKKEPTRKIVKKAAWRSGYMQNQPDDIWVLQTLAWWNEQVFGDENGCVDIDRTQDDLPPTSTIAGMAAHREA</sequence>
<evidence type="ECO:0000256" key="1">
    <source>
        <dbReference type="SAM" id="MobiDB-lite"/>
    </source>
</evidence>
<comment type="caution">
    <text evidence="2">The sequence shown here is derived from an EMBL/GenBank/DDBJ whole genome shotgun (WGS) entry which is preliminary data.</text>
</comment>
<dbReference type="InterPro" id="IPR003903">
    <property type="entry name" value="UIM_dom"/>
</dbReference>
<feature type="compositionally biased region" description="Acidic residues" evidence="1">
    <location>
        <begin position="139"/>
        <end position="160"/>
    </location>
</feature>
<proteinExistence type="predicted"/>
<dbReference type="AlphaFoldDB" id="A0AA39KI46"/>
<evidence type="ECO:0000313" key="2">
    <source>
        <dbReference type="EMBL" id="KAK0460344.1"/>
    </source>
</evidence>
<dbReference type="PROSITE" id="PS50330">
    <property type="entry name" value="UIM"/>
    <property type="match status" value="1"/>
</dbReference>
<organism evidence="2 3">
    <name type="scientific">Armillaria novae-zelandiae</name>
    <dbReference type="NCBI Taxonomy" id="153914"/>
    <lineage>
        <taxon>Eukaryota</taxon>
        <taxon>Fungi</taxon>
        <taxon>Dikarya</taxon>
        <taxon>Basidiomycota</taxon>
        <taxon>Agaricomycotina</taxon>
        <taxon>Agaricomycetes</taxon>
        <taxon>Agaricomycetidae</taxon>
        <taxon>Agaricales</taxon>
        <taxon>Marasmiineae</taxon>
        <taxon>Physalacriaceae</taxon>
        <taxon>Armillaria</taxon>
    </lineage>
</organism>
<evidence type="ECO:0000313" key="3">
    <source>
        <dbReference type="Proteomes" id="UP001175227"/>
    </source>
</evidence>
<accession>A0AA39KI46</accession>
<feature type="compositionally biased region" description="Basic and acidic residues" evidence="1">
    <location>
        <begin position="161"/>
        <end position="176"/>
    </location>
</feature>
<feature type="compositionally biased region" description="Low complexity" evidence="1">
    <location>
        <begin position="79"/>
        <end position="96"/>
    </location>
</feature>
<feature type="region of interest" description="Disordered" evidence="1">
    <location>
        <begin position="261"/>
        <end position="281"/>
    </location>
</feature>
<name>A0AA39KI46_9AGAR</name>
<feature type="compositionally biased region" description="Acidic residues" evidence="1">
    <location>
        <begin position="177"/>
        <end position="196"/>
    </location>
</feature>
<feature type="compositionally biased region" description="Basic residues" evidence="1">
    <location>
        <begin position="207"/>
        <end position="216"/>
    </location>
</feature>
<dbReference type="Proteomes" id="UP001175227">
    <property type="component" value="Unassembled WGS sequence"/>
</dbReference>
<feature type="region of interest" description="Disordered" evidence="1">
    <location>
        <begin position="74"/>
        <end position="216"/>
    </location>
</feature>
<reference evidence="2" key="1">
    <citation type="submission" date="2023-06" db="EMBL/GenBank/DDBJ databases">
        <authorList>
            <consortium name="Lawrence Berkeley National Laboratory"/>
            <person name="Ahrendt S."/>
            <person name="Sahu N."/>
            <person name="Indic B."/>
            <person name="Wong-Bajracharya J."/>
            <person name="Merenyi Z."/>
            <person name="Ke H.-M."/>
            <person name="Monk M."/>
            <person name="Kocsube S."/>
            <person name="Drula E."/>
            <person name="Lipzen A."/>
            <person name="Balint B."/>
            <person name="Henrissat B."/>
            <person name="Andreopoulos B."/>
            <person name="Martin F.M."/>
            <person name="Harder C.B."/>
            <person name="Rigling D."/>
            <person name="Ford K.L."/>
            <person name="Foster G.D."/>
            <person name="Pangilinan J."/>
            <person name="Papanicolaou A."/>
            <person name="Barry K."/>
            <person name="LaButti K."/>
            <person name="Viragh M."/>
            <person name="Koriabine M."/>
            <person name="Yan M."/>
            <person name="Riley R."/>
            <person name="Champramary S."/>
            <person name="Plett K.L."/>
            <person name="Tsai I.J."/>
            <person name="Slot J."/>
            <person name="Sipos G."/>
            <person name="Plett J."/>
            <person name="Nagy L.G."/>
            <person name="Grigoriev I.V."/>
        </authorList>
    </citation>
    <scope>NUCLEOTIDE SEQUENCE</scope>
    <source>
        <strain evidence="2">ICMP 16352</strain>
    </source>
</reference>